<evidence type="ECO:0000313" key="4">
    <source>
        <dbReference type="Proteomes" id="UP000273828"/>
    </source>
</evidence>
<dbReference type="Pfam" id="PF00857">
    <property type="entry name" value="Isochorismatase"/>
    <property type="match status" value="1"/>
</dbReference>
<comment type="caution">
    <text evidence="3">The sequence shown here is derived from an EMBL/GenBank/DDBJ whole genome shotgun (WGS) entry which is preliminary data.</text>
</comment>
<gene>
    <name evidence="3" type="ORF">EA462_13545</name>
</gene>
<dbReference type="Gene3D" id="3.40.50.850">
    <property type="entry name" value="Isochorismatase-like"/>
    <property type="match status" value="1"/>
</dbReference>
<dbReference type="EMBL" id="REFY01000005">
    <property type="protein sequence ID" value="RQG87882.1"/>
    <property type="molecule type" value="Genomic_DNA"/>
</dbReference>
<dbReference type="CDD" id="cd00431">
    <property type="entry name" value="cysteine_hydrolases"/>
    <property type="match status" value="1"/>
</dbReference>
<dbReference type="AlphaFoldDB" id="A0A3N6NVK9"/>
<dbReference type="Proteomes" id="UP000273828">
    <property type="component" value="Unassembled WGS sequence"/>
</dbReference>
<dbReference type="SUPFAM" id="SSF52499">
    <property type="entry name" value="Isochorismatase-like hydrolases"/>
    <property type="match status" value="1"/>
</dbReference>
<organism evidence="3 4">
    <name type="scientific">Natrarchaeobius halalkaliphilus</name>
    <dbReference type="NCBI Taxonomy" id="1679091"/>
    <lineage>
        <taxon>Archaea</taxon>
        <taxon>Methanobacteriati</taxon>
        <taxon>Methanobacteriota</taxon>
        <taxon>Stenosarchaea group</taxon>
        <taxon>Halobacteria</taxon>
        <taxon>Halobacteriales</taxon>
        <taxon>Natrialbaceae</taxon>
        <taxon>Natrarchaeobius</taxon>
    </lineage>
</organism>
<accession>A0A3N6NVK9</accession>
<evidence type="ECO:0000313" key="3">
    <source>
        <dbReference type="EMBL" id="RQG87882.1"/>
    </source>
</evidence>
<name>A0A3N6NVK9_9EURY</name>
<feature type="domain" description="Isochorismatase-like" evidence="2">
    <location>
        <begin position="48"/>
        <end position="223"/>
    </location>
</feature>
<dbReference type="InterPro" id="IPR050272">
    <property type="entry name" value="Isochorismatase-like_hydrls"/>
</dbReference>
<dbReference type="GO" id="GO:0016787">
    <property type="term" value="F:hydrolase activity"/>
    <property type="evidence" value="ECO:0007669"/>
    <property type="project" value="UniProtKB-KW"/>
</dbReference>
<evidence type="ECO:0000259" key="2">
    <source>
        <dbReference type="Pfam" id="PF00857"/>
    </source>
</evidence>
<dbReference type="InterPro" id="IPR000868">
    <property type="entry name" value="Isochorismatase-like_dom"/>
</dbReference>
<keyword evidence="4" id="KW-1185">Reference proteome</keyword>
<sequence length="234" mass="25610">MTSQSDTVIVAIVLANTDGRPWVIRLDSADGTIIRGRHGIDAMISDPALVLIDVQAQFCDPEYGYIPEAEAETIEERIESANELVGRYRESGRQPIFVRVVHDERATSPVWSDKYGDGPLPCAPGSDGAAFDSALDVREDDAIVTKHRYDAFHETDLEVYLSSNDVSRLLVGGIATEVCVESTVRSAFDRDYRTTVLSDCTASADPVARERSLERIDAKFGEVKPSTEVSLGVD</sequence>
<protein>
    <submittedName>
        <fullName evidence="3">Cysteine hydrolase</fullName>
    </submittedName>
</protein>
<keyword evidence="1 3" id="KW-0378">Hydrolase</keyword>
<reference evidence="3 4" key="1">
    <citation type="submission" date="2018-10" db="EMBL/GenBank/DDBJ databases">
        <title>Natrarchaeobius chitinivorans gen. nov., sp. nov., and Natrarchaeobius haloalkaliphilus sp. nov., alkaliphilic, chitin-utilizing haloarchaea from hypersaline alkaline lakes.</title>
        <authorList>
            <person name="Sorokin D.Y."/>
            <person name="Elcheninov A.G."/>
            <person name="Kostrikina N.A."/>
            <person name="Bale N.J."/>
            <person name="Sinninghe Damste J.S."/>
            <person name="Khijniak T.V."/>
            <person name="Kublanov I.V."/>
            <person name="Toshchakov S.V."/>
        </authorList>
    </citation>
    <scope>NUCLEOTIDE SEQUENCE [LARGE SCALE GENOMIC DNA]</scope>
    <source>
        <strain evidence="3 4">AArcht-Sl</strain>
    </source>
</reference>
<proteinExistence type="predicted"/>
<dbReference type="InterPro" id="IPR036380">
    <property type="entry name" value="Isochorismatase-like_sf"/>
</dbReference>
<dbReference type="PANTHER" id="PTHR43540">
    <property type="entry name" value="PEROXYUREIDOACRYLATE/UREIDOACRYLATE AMIDOHYDROLASE-RELATED"/>
    <property type="match status" value="1"/>
</dbReference>
<evidence type="ECO:0000256" key="1">
    <source>
        <dbReference type="ARBA" id="ARBA00022801"/>
    </source>
</evidence>